<evidence type="ECO:0000256" key="5">
    <source>
        <dbReference type="ARBA" id="ARBA00023136"/>
    </source>
</evidence>
<dbReference type="PANTHER" id="PTHR30086">
    <property type="entry name" value="ARGININE EXPORTER PROTEIN ARGO"/>
    <property type="match status" value="1"/>
</dbReference>
<dbReference type="GO" id="GO:0005886">
    <property type="term" value="C:plasma membrane"/>
    <property type="evidence" value="ECO:0007669"/>
    <property type="project" value="UniProtKB-SubCell"/>
</dbReference>
<protein>
    <submittedName>
        <fullName evidence="7">LysE family translocator</fullName>
    </submittedName>
</protein>
<evidence type="ECO:0000256" key="3">
    <source>
        <dbReference type="ARBA" id="ARBA00022692"/>
    </source>
</evidence>
<keyword evidence="2" id="KW-1003">Cell membrane</keyword>
<dbReference type="Proteomes" id="UP000304880">
    <property type="component" value="Unassembled WGS sequence"/>
</dbReference>
<comment type="subcellular location">
    <subcellularLocation>
        <location evidence="1">Cell membrane</location>
        <topology evidence="1">Multi-pass membrane protein</topology>
    </subcellularLocation>
</comment>
<feature type="transmembrane region" description="Helical" evidence="6">
    <location>
        <begin position="41"/>
        <end position="66"/>
    </location>
</feature>
<feature type="transmembrane region" description="Helical" evidence="6">
    <location>
        <begin position="187"/>
        <end position="210"/>
    </location>
</feature>
<gene>
    <name evidence="7" type="ORF">FHD67_06565</name>
</gene>
<dbReference type="GeneID" id="97046382"/>
<keyword evidence="5 6" id="KW-0472">Membrane</keyword>
<feature type="transmembrane region" description="Helical" evidence="6">
    <location>
        <begin position="6"/>
        <end position="29"/>
    </location>
</feature>
<dbReference type="GO" id="GO:0015171">
    <property type="term" value="F:amino acid transmembrane transporter activity"/>
    <property type="evidence" value="ECO:0007669"/>
    <property type="project" value="TreeGrafter"/>
</dbReference>
<feature type="transmembrane region" description="Helical" evidence="6">
    <location>
        <begin position="114"/>
        <end position="140"/>
    </location>
</feature>
<keyword evidence="8" id="KW-1185">Reference proteome</keyword>
<comment type="caution">
    <text evidence="7">The sequence shown here is derived from an EMBL/GenBank/DDBJ whole genome shotgun (WGS) entry which is preliminary data.</text>
</comment>
<dbReference type="RefSeq" id="WP_045982301.1">
    <property type="nucleotide sequence ID" value="NZ_VDDC01000011.1"/>
</dbReference>
<dbReference type="PANTHER" id="PTHR30086:SF20">
    <property type="entry name" value="ARGININE EXPORTER PROTEIN ARGO-RELATED"/>
    <property type="match status" value="1"/>
</dbReference>
<name>A0A5C4R7M2_9RHOB</name>
<proteinExistence type="predicted"/>
<accession>A0A5C4R7M2</accession>
<keyword evidence="3 6" id="KW-0812">Transmembrane</keyword>
<feature type="transmembrane region" description="Helical" evidence="6">
    <location>
        <begin position="72"/>
        <end position="93"/>
    </location>
</feature>
<evidence type="ECO:0000313" key="7">
    <source>
        <dbReference type="EMBL" id="TNH39945.1"/>
    </source>
</evidence>
<evidence type="ECO:0000256" key="1">
    <source>
        <dbReference type="ARBA" id="ARBA00004651"/>
    </source>
</evidence>
<organism evidence="7 8">
    <name type="scientific">Paracoccus haeundaensis</name>
    <dbReference type="NCBI Taxonomy" id="225362"/>
    <lineage>
        <taxon>Bacteria</taxon>
        <taxon>Pseudomonadati</taxon>
        <taxon>Pseudomonadota</taxon>
        <taxon>Alphaproteobacteria</taxon>
        <taxon>Rhodobacterales</taxon>
        <taxon>Paracoccaceae</taxon>
        <taxon>Paracoccus</taxon>
    </lineage>
</organism>
<evidence type="ECO:0000256" key="6">
    <source>
        <dbReference type="SAM" id="Phobius"/>
    </source>
</evidence>
<dbReference type="AlphaFoldDB" id="A0A5C4R7M2"/>
<reference evidence="7 8" key="1">
    <citation type="submission" date="2019-06" db="EMBL/GenBank/DDBJ databases">
        <authorList>
            <person name="Li J."/>
        </authorList>
    </citation>
    <scope>NUCLEOTIDE SEQUENCE [LARGE SCALE GENOMIC DNA]</scope>
    <source>
        <strain evidence="7 8">CGMCC 1.8012</strain>
    </source>
</reference>
<dbReference type="Pfam" id="PF01810">
    <property type="entry name" value="LysE"/>
    <property type="match status" value="1"/>
</dbReference>
<dbReference type="InterPro" id="IPR001123">
    <property type="entry name" value="LeuE-type"/>
</dbReference>
<evidence type="ECO:0000256" key="2">
    <source>
        <dbReference type="ARBA" id="ARBA00022475"/>
    </source>
</evidence>
<evidence type="ECO:0000313" key="8">
    <source>
        <dbReference type="Proteomes" id="UP000304880"/>
    </source>
</evidence>
<feature type="transmembrane region" description="Helical" evidence="6">
    <location>
        <begin position="152"/>
        <end position="175"/>
    </location>
</feature>
<dbReference type="EMBL" id="VDDC01000011">
    <property type="protein sequence ID" value="TNH39945.1"/>
    <property type="molecule type" value="Genomic_DNA"/>
</dbReference>
<sequence length="213" mass="22068">MTLSVQAIWLYAGALAAIWLTPGPVWVAIMARGLSSGWAGVWPLALGVAIGDMIWPLIAIFGLTLLVGDQAALLSVLRWIAVAVFLGMGIGLLRHAGQAVDSDSRLTRRGGWAGFSAGLLAIAGNPKAALFYVGVLPGFFDVARLTGRDVAVIVGMSGAIPFLLNLGMGATLAALRARLATPAGLRRMNLASGWLLIFVGLVLGAGQIWAGRA</sequence>
<evidence type="ECO:0000256" key="4">
    <source>
        <dbReference type="ARBA" id="ARBA00022989"/>
    </source>
</evidence>
<keyword evidence="4 6" id="KW-1133">Transmembrane helix</keyword>